<evidence type="ECO:0008006" key="3">
    <source>
        <dbReference type="Google" id="ProtNLM"/>
    </source>
</evidence>
<proteinExistence type="predicted"/>
<organism evidence="1 2">
    <name type="scientific">Nonomuraea africana</name>
    <dbReference type="NCBI Taxonomy" id="46171"/>
    <lineage>
        <taxon>Bacteria</taxon>
        <taxon>Bacillati</taxon>
        <taxon>Actinomycetota</taxon>
        <taxon>Actinomycetes</taxon>
        <taxon>Streptosporangiales</taxon>
        <taxon>Streptosporangiaceae</taxon>
        <taxon>Nonomuraea</taxon>
    </lineage>
</organism>
<evidence type="ECO:0000313" key="1">
    <source>
        <dbReference type="EMBL" id="MBE1566111.1"/>
    </source>
</evidence>
<accession>A0ABR9KWJ7</accession>
<keyword evidence="2" id="KW-1185">Reference proteome</keyword>
<dbReference type="RefSeq" id="WP_192780199.1">
    <property type="nucleotide sequence ID" value="NZ_BAAASY010000013.1"/>
</dbReference>
<sequence>MKKIAAGLIVATMGGALLVTGGTAAQARAALDVQIEDINPDPVVVAKGGEATASFYVDATQGAHVELKVEPVGDVRTFAAKSVSAIPDGARWKFTVPFNSGDEGKWRATATAKKDGETDRDKAYFEVEVQGGKADTRITGFKASPDPVKKGRSLWFSGRLQANEDGWDGVRGGEVEIYFRANGSSGWKYVTSTESRWGGKFSAKTRAWKSGTFKAVYEGDDDTNGSESRSDWVRVYSWRR</sequence>
<protein>
    <recommendedName>
        <fullName evidence="3">Calcium-binding protein</fullName>
    </recommendedName>
</protein>
<comment type="caution">
    <text evidence="1">The sequence shown here is derived from an EMBL/GenBank/DDBJ whole genome shotgun (WGS) entry which is preliminary data.</text>
</comment>
<dbReference type="EMBL" id="JADBEF010000001">
    <property type="protein sequence ID" value="MBE1566111.1"/>
    <property type="molecule type" value="Genomic_DNA"/>
</dbReference>
<dbReference type="Proteomes" id="UP000661607">
    <property type="component" value="Unassembled WGS sequence"/>
</dbReference>
<reference evidence="1 2" key="1">
    <citation type="submission" date="2020-10" db="EMBL/GenBank/DDBJ databases">
        <title>Sequencing the genomes of 1000 actinobacteria strains.</title>
        <authorList>
            <person name="Klenk H.-P."/>
        </authorList>
    </citation>
    <scope>NUCLEOTIDE SEQUENCE [LARGE SCALE GENOMIC DNA]</scope>
    <source>
        <strain evidence="1 2">DSM 43748</strain>
    </source>
</reference>
<name>A0ABR9KWJ7_9ACTN</name>
<gene>
    <name evidence="1" type="ORF">H4W81_008890</name>
</gene>
<evidence type="ECO:0000313" key="2">
    <source>
        <dbReference type="Proteomes" id="UP000661607"/>
    </source>
</evidence>